<dbReference type="Pfam" id="PF00501">
    <property type="entry name" value="AMP-binding"/>
    <property type="match status" value="1"/>
</dbReference>
<dbReference type="GO" id="GO:0006631">
    <property type="term" value="P:fatty acid metabolic process"/>
    <property type="evidence" value="ECO:0007669"/>
    <property type="project" value="TreeGrafter"/>
</dbReference>
<name>A0AA36G5U6_9BILA</name>
<dbReference type="FunFam" id="3.30.300.30:FF:000008">
    <property type="entry name" value="2,3-dihydroxybenzoate-AMP ligase"/>
    <property type="match status" value="1"/>
</dbReference>
<comment type="catalytic activity">
    <reaction evidence="7">
        <text>a medium-chain fatty acid + ATP + CoA = a medium-chain fatty acyl-CoA + AMP + diphosphate</text>
        <dbReference type="Rhea" id="RHEA:48340"/>
        <dbReference type="ChEBI" id="CHEBI:30616"/>
        <dbReference type="ChEBI" id="CHEBI:33019"/>
        <dbReference type="ChEBI" id="CHEBI:57287"/>
        <dbReference type="ChEBI" id="CHEBI:59558"/>
        <dbReference type="ChEBI" id="CHEBI:90546"/>
        <dbReference type="ChEBI" id="CHEBI:456215"/>
        <dbReference type="EC" id="6.2.1.2"/>
    </reaction>
</comment>
<dbReference type="EMBL" id="CATQJA010002656">
    <property type="protein sequence ID" value="CAJ0579228.1"/>
    <property type="molecule type" value="Genomic_DNA"/>
</dbReference>
<evidence type="ECO:0000313" key="10">
    <source>
        <dbReference type="EMBL" id="CAJ0579228.1"/>
    </source>
</evidence>
<evidence type="ECO:0000256" key="2">
    <source>
        <dbReference type="ARBA" id="ARBA00022598"/>
    </source>
</evidence>
<dbReference type="PANTHER" id="PTHR43201">
    <property type="entry name" value="ACYL-COA SYNTHETASE"/>
    <property type="match status" value="1"/>
</dbReference>
<accession>A0AA36G5U6</accession>
<comment type="function">
    <text evidence="3">Acyl-CoA synthases catalyze the initial reaction in fatty acid metabolism, by forming a thioester with CoA. Has some preference toward medium-chain substrates. Plays a role in adipocyte differentiation.</text>
</comment>
<keyword evidence="11" id="KW-1185">Reference proteome</keyword>
<organism evidence="10 11">
    <name type="scientific">Mesorhabditis spiculigera</name>
    <dbReference type="NCBI Taxonomy" id="96644"/>
    <lineage>
        <taxon>Eukaryota</taxon>
        <taxon>Metazoa</taxon>
        <taxon>Ecdysozoa</taxon>
        <taxon>Nematoda</taxon>
        <taxon>Chromadorea</taxon>
        <taxon>Rhabditida</taxon>
        <taxon>Rhabditina</taxon>
        <taxon>Rhabditomorpha</taxon>
        <taxon>Rhabditoidea</taxon>
        <taxon>Rhabditidae</taxon>
        <taxon>Mesorhabditinae</taxon>
        <taxon>Mesorhabditis</taxon>
    </lineage>
</organism>
<dbReference type="GO" id="GO:0031956">
    <property type="term" value="F:medium-chain fatty acid-CoA ligase activity"/>
    <property type="evidence" value="ECO:0007669"/>
    <property type="project" value="UniProtKB-EC"/>
</dbReference>
<keyword evidence="2" id="KW-0436">Ligase</keyword>
<dbReference type="EC" id="6.2.1.2" evidence="4"/>
<dbReference type="FunFam" id="3.40.50.12780:FF:000003">
    <property type="entry name" value="Long-chain-fatty-acid--CoA ligase FadD"/>
    <property type="match status" value="1"/>
</dbReference>
<dbReference type="InterPro" id="IPR020845">
    <property type="entry name" value="AMP-binding_CS"/>
</dbReference>
<evidence type="ECO:0000256" key="3">
    <source>
        <dbReference type="ARBA" id="ARBA00037247"/>
    </source>
</evidence>
<comment type="catalytic activity">
    <reaction evidence="6">
        <text>octanoate + ATP + CoA = octanoyl-CoA + AMP + diphosphate</text>
        <dbReference type="Rhea" id="RHEA:33631"/>
        <dbReference type="ChEBI" id="CHEBI:25646"/>
        <dbReference type="ChEBI" id="CHEBI:30616"/>
        <dbReference type="ChEBI" id="CHEBI:33019"/>
        <dbReference type="ChEBI" id="CHEBI:57287"/>
        <dbReference type="ChEBI" id="CHEBI:57386"/>
        <dbReference type="ChEBI" id="CHEBI:456215"/>
    </reaction>
</comment>
<feature type="domain" description="AMP-binding enzyme C-terminal" evidence="9">
    <location>
        <begin position="490"/>
        <end position="569"/>
    </location>
</feature>
<feature type="non-terminal residue" evidence="10">
    <location>
        <position position="1"/>
    </location>
</feature>
<evidence type="ECO:0000256" key="4">
    <source>
        <dbReference type="ARBA" id="ARBA00039009"/>
    </source>
</evidence>
<dbReference type="InterPro" id="IPR000873">
    <property type="entry name" value="AMP-dep_synth/lig_dom"/>
</dbReference>
<protein>
    <recommendedName>
        <fullName evidence="5">Medium-chain acyl-CoA ligase ACSF2, mitochondrial</fullName>
        <ecNumber evidence="4">6.2.1.2</ecNumber>
    </recommendedName>
</protein>
<dbReference type="SUPFAM" id="SSF56801">
    <property type="entry name" value="Acetyl-CoA synthetase-like"/>
    <property type="match status" value="1"/>
</dbReference>
<proteinExistence type="inferred from homology"/>
<dbReference type="Pfam" id="PF13193">
    <property type="entry name" value="AMP-binding_C"/>
    <property type="match status" value="1"/>
</dbReference>
<evidence type="ECO:0000256" key="1">
    <source>
        <dbReference type="ARBA" id="ARBA00006432"/>
    </source>
</evidence>
<sequence>MKLASVQRQLAKAARTTIAKMPKPRPSYVHGASDIPLLHDTMGDRLLQAVEQVPSKEFVYFRHQQIRRTYEQFYHDVRQLARGFIRLGLQPGDRVGMWGPNYYEWLCTQYAAALAGLIQVNVNPAYQIEELKYALNKVGVRALVTPRSFRKSDYYGTLDKLVPGLSSQPEGQGAIRTTELPQLEHIIIINEAKPLPGAWRFEDVVGMGGAEEEQRLEEINRRIGPDTPVNIQYTSGTTGHPKAATLSHHNIVNNAYLTGIGTNYHIGEHRICVPNPLYHCFGCVMGTLNALVHKQSLVFPDKWFNPASTLDAVEEERCTALYGTPTMFVDVFKHGIEGRDLSSLRSGYIAGSPCPVALCERMVNDLGLRDLAVLYGSTELSPIVTLSRLDEAPLERIKNVGYVAAHTELCVVDAEGTIVPRGEKGELMARGYMLMSGYFNDEEKTKKEITDTRWYHTGDTALMDENGAISIVGRTKDMIIRGGENIYPTEIEQFMFRLPYIADAQVIGVPDERFGEAVCVWVMLRKGFEDKVTAEQIREDCKGKIAHYKVPAYVCIKKMEDFPVTATGKIRKVEMREMARKELGLENVRDVFN</sequence>
<dbReference type="PROSITE" id="PS00455">
    <property type="entry name" value="AMP_BINDING"/>
    <property type="match status" value="1"/>
</dbReference>
<dbReference type="InterPro" id="IPR045851">
    <property type="entry name" value="AMP-bd_C_sf"/>
</dbReference>
<comment type="caution">
    <text evidence="10">The sequence shown here is derived from an EMBL/GenBank/DDBJ whole genome shotgun (WGS) entry which is preliminary data.</text>
</comment>
<reference evidence="10" key="1">
    <citation type="submission" date="2023-06" db="EMBL/GenBank/DDBJ databases">
        <authorList>
            <person name="Delattre M."/>
        </authorList>
    </citation>
    <scope>NUCLEOTIDE SEQUENCE</scope>
    <source>
        <strain evidence="10">AF72</strain>
    </source>
</reference>
<evidence type="ECO:0000259" key="8">
    <source>
        <dbReference type="Pfam" id="PF00501"/>
    </source>
</evidence>
<feature type="domain" description="AMP-dependent synthetase/ligase" evidence="8">
    <location>
        <begin position="48"/>
        <end position="439"/>
    </location>
</feature>
<dbReference type="PANTHER" id="PTHR43201:SF5">
    <property type="entry name" value="MEDIUM-CHAIN ACYL-COA LIGASE ACSF2, MITOCHONDRIAL"/>
    <property type="match status" value="1"/>
</dbReference>
<dbReference type="Proteomes" id="UP001177023">
    <property type="component" value="Unassembled WGS sequence"/>
</dbReference>
<evidence type="ECO:0000313" key="11">
    <source>
        <dbReference type="Proteomes" id="UP001177023"/>
    </source>
</evidence>
<gene>
    <name evidence="10" type="ORF">MSPICULIGERA_LOCUS17455</name>
</gene>
<dbReference type="InterPro" id="IPR025110">
    <property type="entry name" value="AMP-bd_C"/>
</dbReference>
<evidence type="ECO:0000256" key="5">
    <source>
        <dbReference type="ARBA" id="ARBA00039638"/>
    </source>
</evidence>
<dbReference type="InterPro" id="IPR042099">
    <property type="entry name" value="ANL_N_sf"/>
</dbReference>
<evidence type="ECO:0000259" key="9">
    <source>
        <dbReference type="Pfam" id="PF13193"/>
    </source>
</evidence>
<dbReference type="AlphaFoldDB" id="A0AA36G5U6"/>
<dbReference type="Gene3D" id="3.40.50.12780">
    <property type="entry name" value="N-terminal domain of ligase-like"/>
    <property type="match status" value="1"/>
</dbReference>
<comment type="similarity">
    <text evidence="1">Belongs to the ATP-dependent AMP-binding enzyme family.</text>
</comment>
<evidence type="ECO:0000256" key="7">
    <source>
        <dbReference type="ARBA" id="ARBA00048277"/>
    </source>
</evidence>
<evidence type="ECO:0000256" key="6">
    <source>
        <dbReference type="ARBA" id="ARBA00047319"/>
    </source>
</evidence>
<dbReference type="Gene3D" id="3.30.300.30">
    <property type="match status" value="1"/>
</dbReference>